<dbReference type="PANTHER" id="PTHR34818">
    <property type="entry name" value="PROTEIN BLI-3"/>
    <property type="match status" value="1"/>
</dbReference>
<dbReference type="SUPFAM" id="SSF50475">
    <property type="entry name" value="FMN-binding split barrel"/>
    <property type="match status" value="1"/>
</dbReference>
<evidence type="ECO:0000313" key="2">
    <source>
        <dbReference type="EMBL" id="PVE54907.1"/>
    </source>
</evidence>
<dbReference type="InterPro" id="IPR052917">
    <property type="entry name" value="Stress-Dev_Protein"/>
</dbReference>
<gene>
    <name evidence="2" type="ORF">DC430_06545</name>
</gene>
<dbReference type="Proteomes" id="UP000244335">
    <property type="component" value="Unassembled WGS sequence"/>
</dbReference>
<feature type="domain" description="General stress protein FMN-binding split barrel" evidence="1">
    <location>
        <begin position="5"/>
        <end position="139"/>
    </location>
</feature>
<reference evidence="2 3" key="1">
    <citation type="submission" date="2018-04" db="EMBL/GenBank/DDBJ databases">
        <authorList>
            <person name="Hagen T."/>
        </authorList>
    </citation>
    <scope>NUCLEOTIDE SEQUENCE [LARGE SCALE GENOMIC DNA]</scope>
    <source>
        <strain evidence="2 3">TPD7009</strain>
    </source>
</reference>
<comment type="caution">
    <text evidence="2">The sequence shown here is derived from an EMBL/GenBank/DDBJ whole genome shotgun (WGS) entry which is preliminary data.</text>
</comment>
<dbReference type="InterPro" id="IPR038725">
    <property type="entry name" value="YdaG_split_barrel_FMN-bd"/>
</dbReference>
<accession>A0AA92C3R6</accession>
<dbReference type="Gene3D" id="2.30.110.10">
    <property type="entry name" value="Electron Transport, Fmn-binding Protein, Chain A"/>
    <property type="match status" value="1"/>
</dbReference>
<dbReference type="Pfam" id="PF16242">
    <property type="entry name" value="Pyrid_ox_like"/>
    <property type="match status" value="1"/>
</dbReference>
<dbReference type="EMBL" id="QDFR01000002">
    <property type="protein sequence ID" value="PVE54907.1"/>
    <property type="molecule type" value="Genomic_DNA"/>
</dbReference>
<protein>
    <submittedName>
        <fullName evidence="2">Pyridoxamine 5'-phosphate oxidase</fullName>
    </submittedName>
</protein>
<evidence type="ECO:0000259" key="1">
    <source>
        <dbReference type="Pfam" id="PF16242"/>
    </source>
</evidence>
<evidence type="ECO:0000313" key="3">
    <source>
        <dbReference type="Proteomes" id="UP000244335"/>
    </source>
</evidence>
<name>A0AA92C3R6_RHIRH</name>
<organism evidence="2 3">
    <name type="scientific">Rhizobium rhizogenes</name>
    <name type="common">Agrobacterium rhizogenes</name>
    <dbReference type="NCBI Taxonomy" id="359"/>
    <lineage>
        <taxon>Bacteria</taxon>
        <taxon>Pseudomonadati</taxon>
        <taxon>Pseudomonadota</taxon>
        <taxon>Alphaproteobacteria</taxon>
        <taxon>Hyphomicrobiales</taxon>
        <taxon>Rhizobiaceae</taxon>
        <taxon>Rhizobium/Agrobacterium group</taxon>
        <taxon>Rhizobium</taxon>
    </lineage>
</organism>
<dbReference type="RefSeq" id="WP_113265613.1">
    <property type="nucleotide sequence ID" value="NZ_QDFR01000002.1"/>
</dbReference>
<dbReference type="AlphaFoldDB" id="A0AA92C3R6"/>
<proteinExistence type="predicted"/>
<dbReference type="PANTHER" id="PTHR34818:SF1">
    <property type="entry name" value="PROTEIN BLI-3"/>
    <property type="match status" value="1"/>
</dbReference>
<dbReference type="InterPro" id="IPR012349">
    <property type="entry name" value="Split_barrel_FMN-bd"/>
</dbReference>
<sequence length="144" mass="16028">MASKTIEDIASTMKKIDFCMMATHGSSGAITNRPMSNNGDVTYDGDSWFFSMKDTHKVSHINRNSQVTLSLTEPPSLLGKPGMFISIEGAAELIEDKAAFERHWVSDLDRWFTEGVDTPGLVLIKVRGVRVQYWDGEENGTIEL</sequence>